<dbReference type="GO" id="GO:0003677">
    <property type="term" value="F:DNA binding"/>
    <property type="evidence" value="ECO:0007669"/>
    <property type="project" value="UniProtKB-KW"/>
</dbReference>
<dbReference type="InterPro" id="IPR041657">
    <property type="entry name" value="HTH_17"/>
</dbReference>
<dbReference type="RefSeq" id="WP_200116136.1">
    <property type="nucleotide sequence ID" value="NZ_JAEHOH010000020.1"/>
</dbReference>
<dbReference type="AlphaFoldDB" id="A0A934QB87"/>
<sequence>MPKETNSDSKYITPTEASKLLFLSTKQLTRYADEGKIRYIRPGSHRRYLKADVLALRDKVAA</sequence>
<gene>
    <name evidence="2" type="ORF">JD276_13230</name>
</gene>
<dbReference type="EMBL" id="JAEHOH010000020">
    <property type="protein sequence ID" value="MBK0419994.1"/>
    <property type="molecule type" value="Genomic_DNA"/>
</dbReference>
<reference evidence="2" key="1">
    <citation type="submission" date="2020-12" db="EMBL/GenBank/DDBJ databases">
        <title>Leucobacter sp. CAS1, isolated from Chromium sludge.</title>
        <authorList>
            <person name="Xu Z."/>
        </authorList>
    </citation>
    <scope>NUCLEOTIDE SEQUENCE</scope>
    <source>
        <strain evidence="2">CSA1</strain>
    </source>
</reference>
<evidence type="ECO:0000259" key="1">
    <source>
        <dbReference type="Pfam" id="PF12728"/>
    </source>
</evidence>
<dbReference type="Proteomes" id="UP000608530">
    <property type="component" value="Unassembled WGS sequence"/>
</dbReference>
<dbReference type="InterPro" id="IPR009061">
    <property type="entry name" value="DNA-bd_dom_put_sf"/>
</dbReference>
<comment type="caution">
    <text evidence="2">The sequence shown here is derived from an EMBL/GenBank/DDBJ whole genome shotgun (WGS) entry which is preliminary data.</text>
</comment>
<dbReference type="SUPFAM" id="SSF46955">
    <property type="entry name" value="Putative DNA-binding domain"/>
    <property type="match status" value="1"/>
</dbReference>
<keyword evidence="3" id="KW-1185">Reference proteome</keyword>
<dbReference type="Gene3D" id="1.10.1660.10">
    <property type="match status" value="1"/>
</dbReference>
<organism evidence="2 3">
    <name type="scientific">Leucobacter chromiisoli</name>
    <dbReference type="NCBI Taxonomy" id="2796471"/>
    <lineage>
        <taxon>Bacteria</taxon>
        <taxon>Bacillati</taxon>
        <taxon>Actinomycetota</taxon>
        <taxon>Actinomycetes</taxon>
        <taxon>Micrococcales</taxon>
        <taxon>Microbacteriaceae</taxon>
        <taxon>Leucobacter</taxon>
    </lineage>
</organism>
<dbReference type="NCBIfam" id="TIGR01764">
    <property type="entry name" value="excise"/>
    <property type="match status" value="1"/>
</dbReference>
<evidence type="ECO:0000313" key="3">
    <source>
        <dbReference type="Proteomes" id="UP000608530"/>
    </source>
</evidence>
<dbReference type="InterPro" id="IPR010093">
    <property type="entry name" value="SinI_DNA-bd"/>
</dbReference>
<keyword evidence="2" id="KW-0238">DNA-binding</keyword>
<dbReference type="Pfam" id="PF12728">
    <property type="entry name" value="HTH_17"/>
    <property type="match status" value="1"/>
</dbReference>
<accession>A0A934QB87</accession>
<evidence type="ECO:0000313" key="2">
    <source>
        <dbReference type="EMBL" id="MBK0419994.1"/>
    </source>
</evidence>
<protein>
    <submittedName>
        <fullName evidence="2">Excisionase family DNA-binding protein</fullName>
    </submittedName>
</protein>
<feature type="domain" description="Helix-turn-helix" evidence="1">
    <location>
        <begin position="11"/>
        <end position="56"/>
    </location>
</feature>
<proteinExistence type="predicted"/>
<name>A0A934QB87_9MICO</name>